<feature type="signal peptide" evidence="1">
    <location>
        <begin position="1"/>
        <end position="24"/>
    </location>
</feature>
<proteinExistence type="predicted"/>
<dbReference type="Pfam" id="PF19806">
    <property type="entry name" value="DUF6289"/>
    <property type="match status" value="1"/>
</dbReference>
<gene>
    <name evidence="2" type="ORF">AZ78_1997</name>
</gene>
<protein>
    <recommendedName>
        <fullName evidence="4">Secreted protein</fullName>
    </recommendedName>
</protein>
<dbReference type="InterPro" id="IPR046256">
    <property type="entry name" value="DUF6289"/>
</dbReference>
<evidence type="ECO:0000256" key="1">
    <source>
        <dbReference type="SAM" id="SignalP"/>
    </source>
</evidence>
<sequence>MRYIAIATLTAVLAAAATIGSASAAPPWQGYSITYFDSAGEVVGGATANCGGQYLSWGEHTDVFEKRTWFCD</sequence>
<name>A0A120AGE2_9GAMM</name>
<organism evidence="2 3">
    <name type="scientific">Lysobacter capsici AZ78</name>
    <dbReference type="NCBI Taxonomy" id="1444315"/>
    <lineage>
        <taxon>Bacteria</taxon>
        <taxon>Pseudomonadati</taxon>
        <taxon>Pseudomonadota</taxon>
        <taxon>Gammaproteobacteria</taxon>
        <taxon>Lysobacterales</taxon>
        <taxon>Lysobacteraceae</taxon>
        <taxon>Lysobacter</taxon>
    </lineage>
</organism>
<feature type="chain" id="PRO_5007163649" description="Secreted protein" evidence="1">
    <location>
        <begin position="25"/>
        <end position="72"/>
    </location>
</feature>
<evidence type="ECO:0000313" key="2">
    <source>
        <dbReference type="EMBL" id="KWS04448.1"/>
    </source>
</evidence>
<accession>A0A120AGE2</accession>
<keyword evidence="3" id="KW-1185">Reference proteome</keyword>
<dbReference type="RefSeq" id="WP_036106698.1">
    <property type="nucleotide sequence ID" value="NZ_JAJA02000001.1"/>
</dbReference>
<dbReference type="EMBL" id="JAJA02000001">
    <property type="protein sequence ID" value="KWS04448.1"/>
    <property type="molecule type" value="Genomic_DNA"/>
</dbReference>
<dbReference type="AlphaFoldDB" id="A0A120AGE2"/>
<reference evidence="2 3" key="1">
    <citation type="journal article" date="2014" name="Genome Announc.">
        <title>Draft Genome Sequence of Lysobacter capsici AZ78, a Bacterium Antagonistic to Plant-Pathogenic Oomycetes.</title>
        <authorList>
            <person name="Puopolo G."/>
            <person name="Sonego P."/>
            <person name="Engelen K."/>
            <person name="Pertot I."/>
        </authorList>
    </citation>
    <scope>NUCLEOTIDE SEQUENCE [LARGE SCALE GENOMIC DNA]</scope>
    <source>
        <strain evidence="2 3">AZ78</strain>
    </source>
</reference>
<comment type="caution">
    <text evidence="2">The sequence shown here is derived from an EMBL/GenBank/DDBJ whole genome shotgun (WGS) entry which is preliminary data.</text>
</comment>
<evidence type="ECO:0008006" key="4">
    <source>
        <dbReference type="Google" id="ProtNLM"/>
    </source>
</evidence>
<dbReference type="Proteomes" id="UP000023435">
    <property type="component" value="Unassembled WGS sequence"/>
</dbReference>
<keyword evidence="1" id="KW-0732">Signal</keyword>
<evidence type="ECO:0000313" key="3">
    <source>
        <dbReference type="Proteomes" id="UP000023435"/>
    </source>
</evidence>
<dbReference type="OrthoDB" id="6027655at2"/>